<dbReference type="SUPFAM" id="SSF53098">
    <property type="entry name" value="Ribonuclease H-like"/>
    <property type="match status" value="1"/>
</dbReference>
<protein>
    <recommendedName>
        <fullName evidence="2">Transposase IS4-like domain-containing protein</fullName>
    </recommendedName>
</protein>
<sequence>MQLTARTMETILAHAQQLVYTLMSLMPSVYQRQNLEAMLGLFLEANGKPLPEHSQNKSASALSRFLNVYAWSTRSCIRKTREQVLQQMLRECPKGKRPFLQVIIDLTTLEKCGKFKSFEHLIKVYNGKRGLHLVVMYLVVGKWRVPWNFRVWRGKGTPSPARLGIKLVKTLPKSLTKHFRVVILADTAFGSVEFLHAMRQLKYHAITGLSSQRKLVDGRRLRLLHKRGQQVWLVGLKFPVSVSWYYLKRDHGRLEKRFILSTKPLKASTINWWGKRRWQIEGWFKTAKHRFGLHRFGQGTLLGVYRWLVLSLIAYILAHWAYLSVATDDLPDWGQAAQIAVEACFPQFLLFSFLLHLERRRSFLLSQGINIHISRCKI</sequence>
<feature type="transmembrane region" description="Helical" evidence="1">
    <location>
        <begin position="230"/>
        <end position="247"/>
    </location>
</feature>
<dbReference type="EMBL" id="CP021056">
    <property type="protein sequence ID" value="QXE26120.1"/>
    <property type="molecule type" value="Genomic_DNA"/>
</dbReference>
<reference evidence="4" key="1">
    <citation type="submission" date="2017-04" db="EMBL/GenBank/DDBJ databases">
        <title>Genome deletions in a multicellular cyanobacterial endosymbiont for morphological adaptation in marine diatoms.</title>
        <authorList>
            <person name="Wang Y."/>
            <person name="Gao H."/>
            <person name="Li R."/>
            <person name="Xu X."/>
        </authorList>
    </citation>
    <scope>NUCLEOTIDE SEQUENCE</scope>
    <source>
        <strain evidence="4">FACHB 800</strain>
    </source>
</reference>
<keyword evidence="5" id="KW-1185">Reference proteome</keyword>
<name>A0A975TCW0_9NOST</name>
<dbReference type="KEGG" id="rsin:B6N60_00339"/>
<evidence type="ECO:0000313" key="5">
    <source>
        <dbReference type="Proteomes" id="UP000683511"/>
    </source>
</evidence>
<dbReference type="GO" id="GO:0004803">
    <property type="term" value="F:transposase activity"/>
    <property type="evidence" value="ECO:0007669"/>
    <property type="project" value="InterPro"/>
</dbReference>
<keyword evidence="1" id="KW-1133">Transmembrane helix</keyword>
<dbReference type="GO" id="GO:0003677">
    <property type="term" value="F:DNA binding"/>
    <property type="evidence" value="ECO:0007669"/>
    <property type="project" value="InterPro"/>
</dbReference>
<evidence type="ECO:0000256" key="1">
    <source>
        <dbReference type="SAM" id="Phobius"/>
    </source>
</evidence>
<proteinExistence type="predicted"/>
<keyword evidence="1" id="KW-0812">Transmembrane</keyword>
<feature type="domain" description="Transposase IS4-like" evidence="2">
    <location>
        <begin position="102"/>
        <end position="317"/>
    </location>
</feature>
<accession>A0A975TCW0</accession>
<dbReference type="Pfam" id="PF01609">
    <property type="entry name" value="DDE_Tnp_1"/>
    <property type="match status" value="1"/>
</dbReference>
<dbReference type="KEGG" id="rsin:B6N60_04851"/>
<dbReference type="AlphaFoldDB" id="A0A975TCW0"/>
<organism evidence="4 5">
    <name type="scientific">Richelia sinica FACHB-800</name>
    <dbReference type="NCBI Taxonomy" id="1357546"/>
    <lineage>
        <taxon>Bacteria</taxon>
        <taxon>Bacillati</taxon>
        <taxon>Cyanobacteriota</taxon>
        <taxon>Cyanophyceae</taxon>
        <taxon>Nostocales</taxon>
        <taxon>Nostocaceae</taxon>
        <taxon>Richelia</taxon>
    </lineage>
</organism>
<dbReference type="EMBL" id="CP021056">
    <property type="protein sequence ID" value="QXE21662.1"/>
    <property type="molecule type" value="Genomic_DNA"/>
</dbReference>
<evidence type="ECO:0000313" key="3">
    <source>
        <dbReference type="EMBL" id="QXE21662.1"/>
    </source>
</evidence>
<dbReference type="InterPro" id="IPR002559">
    <property type="entry name" value="Transposase_11"/>
</dbReference>
<dbReference type="Proteomes" id="UP000683511">
    <property type="component" value="Chromosome"/>
</dbReference>
<feature type="transmembrane region" description="Helical" evidence="1">
    <location>
        <begin position="304"/>
        <end position="323"/>
    </location>
</feature>
<dbReference type="InterPro" id="IPR012337">
    <property type="entry name" value="RNaseH-like_sf"/>
</dbReference>
<evidence type="ECO:0000313" key="4">
    <source>
        <dbReference type="EMBL" id="QXE26120.1"/>
    </source>
</evidence>
<evidence type="ECO:0000259" key="2">
    <source>
        <dbReference type="Pfam" id="PF01609"/>
    </source>
</evidence>
<dbReference type="GO" id="GO:0006313">
    <property type="term" value="P:DNA transposition"/>
    <property type="evidence" value="ECO:0007669"/>
    <property type="project" value="InterPro"/>
</dbReference>
<feature type="transmembrane region" description="Helical" evidence="1">
    <location>
        <begin position="335"/>
        <end position="357"/>
    </location>
</feature>
<keyword evidence="1" id="KW-0472">Membrane</keyword>
<gene>
    <name evidence="3" type="ORF">B6N60_00339</name>
    <name evidence="4" type="ORF">B6N60_04851</name>
</gene>